<organism evidence="4 5">
    <name type="scientific">Neurospora tetrasperma (strain FGSC 2508 / ATCC MYA-4615 / P0657)</name>
    <dbReference type="NCBI Taxonomy" id="510951"/>
    <lineage>
        <taxon>Eukaryota</taxon>
        <taxon>Fungi</taxon>
        <taxon>Dikarya</taxon>
        <taxon>Ascomycota</taxon>
        <taxon>Pezizomycotina</taxon>
        <taxon>Sordariomycetes</taxon>
        <taxon>Sordariomycetidae</taxon>
        <taxon>Sordariales</taxon>
        <taxon>Sordariaceae</taxon>
        <taxon>Neurospora</taxon>
    </lineage>
</organism>
<accession>F8MT96</accession>
<dbReference type="AlphaFoldDB" id="F8MT96"/>
<proteinExistence type="predicted"/>
<keyword evidence="2" id="KW-1133">Transmembrane helix</keyword>
<dbReference type="HOGENOM" id="CLU_690963_0_0_1"/>
<dbReference type="VEuPathDB" id="FungiDB:NEUTE1DRAFT_131047"/>
<dbReference type="OrthoDB" id="10337489at2759"/>
<dbReference type="RefSeq" id="XP_009853083.1">
    <property type="nucleotide sequence ID" value="XM_009854781.1"/>
</dbReference>
<protein>
    <submittedName>
        <fullName evidence="4">Uncharacterized protein</fullName>
    </submittedName>
</protein>
<gene>
    <name evidence="4" type="ORF">NEUTE1DRAFT_131047</name>
</gene>
<name>F8MT96_NEUT8</name>
<dbReference type="Proteomes" id="UP000008065">
    <property type="component" value="Unassembled WGS sequence"/>
</dbReference>
<keyword evidence="3" id="KW-0732">Signal</keyword>
<keyword evidence="5" id="KW-1185">Reference proteome</keyword>
<feature type="region of interest" description="Disordered" evidence="1">
    <location>
        <begin position="206"/>
        <end position="263"/>
    </location>
</feature>
<feature type="signal peptide" evidence="3">
    <location>
        <begin position="1"/>
        <end position="19"/>
    </location>
</feature>
<feature type="compositionally biased region" description="Low complexity" evidence="1">
    <location>
        <begin position="309"/>
        <end position="319"/>
    </location>
</feature>
<feature type="compositionally biased region" description="Polar residues" evidence="1">
    <location>
        <begin position="206"/>
        <end position="224"/>
    </location>
</feature>
<evidence type="ECO:0000256" key="1">
    <source>
        <dbReference type="SAM" id="MobiDB-lite"/>
    </source>
</evidence>
<reference evidence="5" key="1">
    <citation type="journal article" date="2011" name="Genetics">
        <title>Massive changes in genome architecture accompany the transition to self-fertility in the filamentous fungus Neurospora tetrasperma.</title>
        <authorList>
            <person name="Ellison C.E."/>
            <person name="Stajich J.E."/>
            <person name="Jacobson D.J."/>
            <person name="Natvig D.O."/>
            <person name="Lapidus A."/>
            <person name="Foster B."/>
            <person name="Aerts A."/>
            <person name="Riley R."/>
            <person name="Lindquist E.A."/>
            <person name="Grigoriev I.V."/>
            <person name="Taylor J.W."/>
        </authorList>
    </citation>
    <scope>NUCLEOTIDE SEQUENCE [LARGE SCALE GENOMIC DNA]</scope>
    <source>
        <strain evidence="5">FGSC 2508 / P0657</strain>
    </source>
</reference>
<evidence type="ECO:0000256" key="2">
    <source>
        <dbReference type="SAM" id="Phobius"/>
    </source>
</evidence>
<evidence type="ECO:0000313" key="4">
    <source>
        <dbReference type="EMBL" id="EGO55228.1"/>
    </source>
</evidence>
<dbReference type="KEGG" id="nte:NEUTE1DRAFT131047"/>
<feature type="chain" id="PRO_5003375407" evidence="3">
    <location>
        <begin position="20"/>
        <end position="399"/>
    </location>
</feature>
<sequence length="399" mass="42524">MTKATLWFWLAVVLTGVRAQWIELTFPKFKNEATKERAEYWEGDILIVAWVIEQDTAIKEVDLYCTRSNDGIRWGRYMEYGASENLGDRGVDGWKTGQAYDTLGNAQNVNKPLITNHWVFNETQVYPLPSLPMYDLAETIECAFAGYGTDGRSSNQTLIGYGYPFKFRNVARQKPITTPFGVDGGPIDADDISNASSSTISTQVTSATGISTTGLPQNNPTATESADGPNLTATSTSSGTVLPTGPATGIESGTAESPGAKDRGGLSTGAIAGIAASSATLGIVMAALAFWVFWRRRKSQLTAAAAAATASASTANSTSPGGGGGGGEGEGETQEKGAMTTYFKAELEDSPRPCRNELDGTWKGAEVKEKARMSELGAVEQQRHEIDGGGDWHNRFELA</sequence>
<dbReference type="GeneID" id="20825494"/>
<dbReference type="EMBL" id="GL891306">
    <property type="protein sequence ID" value="EGO55228.1"/>
    <property type="molecule type" value="Genomic_DNA"/>
</dbReference>
<evidence type="ECO:0000313" key="5">
    <source>
        <dbReference type="Proteomes" id="UP000008065"/>
    </source>
</evidence>
<evidence type="ECO:0000256" key="3">
    <source>
        <dbReference type="SAM" id="SignalP"/>
    </source>
</evidence>
<feature type="transmembrane region" description="Helical" evidence="2">
    <location>
        <begin position="270"/>
        <end position="294"/>
    </location>
</feature>
<feature type="compositionally biased region" description="Polar residues" evidence="1">
    <location>
        <begin position="231"/>
        <end position="241"/>
    </location>
</feature>
<keyword evidence="2" id="KW-0472">Membrane</keyword>
<keyword evidence="2" id="KW-0812">Transmembrane</keyword>
<feature type="region of interest" description="Disordered" evidence="1">
    <location>
        <begin position="309"/>
        <end position="335"/>
    </location>
</feature>